<gene>
    <name evidence="2" type="ORF">FH972_002169</name>
</gene>
<dbReference type="Proteomes" id="UP000327013">
    <property type="component" value="Chromosome 1"/>
</dbReference>
<evidence type="ECO:0000313" key="2">
    <source>
        <dbReference type="EMBL" id="KAE7997543.1"/>
    </source>
</evidence>
<accession>A0A5N6QH80</accession>
<organism evidence="2 3">
    <name type="scientific">Carpinus fangiana</name>
    <dbReference type="NCBI Taxonomy" id="176857"/>
    <lineage>
        <taxon>Eukaryota</taxon>
        <taxon>Viridiplantae</taxon>
        <taxon>Streptophyta</taxon>
        <taxon>Embryophyta</taxon>
        <taxon>Tracheophyta</taxon>
        <taxon>Spermatophyta</taxon>
        <taxon>Magnoliopsida</taxon>
        <taxon>eudicotyledons</taxon>
        <taxon>Gunneridae</taxon>
        <taxon>Pentapetalae</taxon>
        <taxon>rosids</taxon>
        <taxon>fabids</taxon>
        <taxon>Fagales</taxon>
        <taxon>Betulaceae</taxon>
        <taxon>Carpinus</taxon>
    </lineage>
</organism>
<keyword evidence="3" id="KW-1185">Reference proteome</keyword>
<protein>
    <submittedName>
        <fullName evidence="2">Uncharacterized protein</fullName>
    </submittedName>
</protein>
<feature type="compositionally biased region" description="Pro residues" evidence="1">
    <location>
        <begin position="49"/>
        <end position="61"/>
    </location>
</feature>
<proteinExistence type="predicted"/>
<dbReference type="AlphaFoldDB" id="A0A5N6QH80"/>
<evidence type="ECO:0000313" key="3">
    <source>
        <dbReference type="Proteomes" id="UP000327013"/>
    </source>
</evidence>
<reference evidence="2 3" key="1">
    <citation type="submission" date="2019-06" db="EMBL/GenBank/DDBJ databases">
        <title>A chromosomal-level reference genome of Carpinus fangiana (Coryloideae, Betulaceae).</title>
        <authorList>
            <person name="Yang X."/>
            <person name="Wang Z."/>
            <person name="Zhang L."/>
            <person name="Hao G."/>
            <person name="Liu J."/>
            <person name="Yang Y."/>
        </authorList>
    </citation>
    <scope>NUCLEOTIDE SEQUENCE [LARGE SCALE GENOMIC DNA]</scope>
    <source>
        <strain evidence="2">Cfa_2016G</strain>
        <tissue evidence="2">Leaf</tissue>
    </source>
</reference>
<name>A0A5N6QH80_9ROSI</name>
<evidence type="ECO:0000256" key="1">
    <source>
        <dbReference type="SAM" id="MobiDB-lite"/>
    </source>
</evidence>
<sequence length="124" mass="14133">MQSLRSKKRSISSADVFELVTERLSFLHNDYEKKCNVNDSGHSHASAPAPAPAPVPEPPHAQSPSKEAMDRINKFVPNEMEMPLDSYLRACDKVNDENWARIVVKMNELTFKRWLVKLILPEDT</sequence>
<feature type="region of interest" description="Disordered" evidence="1">
    <location>
        <begin position="37"/>
        <end position="68"/>
    </location>
</feature>
<dbReference type="EMBL" id="CM017321">
    <property type="protein sequence ID" value="KAE7997543.1"/>
    <property type="molecule type" value="Genomic_DNA"/>
</dbReference>